<evidence type="ECO:0000256" key="1">
    <source>
        <dbReference type="SAM" id="Coils"/>
    </source>
</evidence>
<gene>
    <name evidence="2" type="ORF">SVUK_LOCUS10903</name>
</gene>
<feature type="coiled-coil region" evidence="1">
    <location>
        <begin position="15"/>
        <end position="42"/>
    </location>
</feature>
<keyword evidence="3" id="KW-1185">Reference proteome</keyword>
<name>A0A3P7KZM8_STRVU</name>
<reference evidence="2 3" key="1">
    <citation type="submission" date="2018-11" db="EMBL/GenBank/DDBJ databases">
        <authorList>
            <consortium name="Pathogen Informatics"/>
        </authorList>
    </citation>
    <scope>NUCLEOTIDE SEQUENCE [LARGE SCALE GENOMIC DNA]</scope>
</reference>
<dbReference type="Proteomes" id="UP000270094">
    <property type="component" value="Unassembled WGS sequence"/>
</dbReference>
<protein>
    <submittedName>
        <fullName evidence="2">Uncharacterized protein</fullName>
    </submittedName>
</protein>
<proteinExistence type="predicted"/>
<accession>A0A3P7KZM8</accession>
<evidence type="ECO:0000313" key="3">
    <source>
        <dbReference type="Proteomes" id="UP000270094"/>
    </source>
</evidence>
<sequence>MKIICDTSLTKGQKMERIKTVLADEKEENTEEMEEIEKVVDLFEFLASQVKEGSPQRQAYGCEQWARVTVLQRAETGKKASSSKAAIRKLRSTPISYHQVGTLTGRHRELEILLRRR</sequence>
<dbReference type="EMBL" id="UYYB01096009">
    <property type="protein sequence ID" value="VDM75905.1"/>
    <property type="molecule type" value="Genomic_DNA"/>
</dbReference>
<dbReference type="AlphaFoldDB" id="A0A3P7KZM8"/>
<keyword evidence="1" id="KW-0175">Coiled coil</keyword>
<evidence type="ECO:0000313" key="2">
    <source>
        <dbReference type="EMBL" id="VDM75905.1"/>
    </source>
</evidence>
<organism evidence="2 3">
    <name type="scientific">Strongylus vulgaris</name>
    <name type="common">Blood worm</name>
    <dbReference type="NCBI Taxonomy" id="40348"/>
    <lineage>
        <taxon>Eukaryota</taxon>
        <taxon>Metazoa</taxon>
        <taxon>Ecdysozoa</taxon>
        <taxon>Nematoda</taxon>
        <taxon>Chromadorea</taxon>
        <taxon>Rhabditida</taxon>
        <taxon>Rhabditina</taxon>
        <taxon>Rhabditomorpha</taxon>
        <taxon>Strongyloidea</taxon>
        <taxon>Strongylidae</taxon>
        <taxon>Strongylus</taxon>
    </lineage>
</organism>